<keyword evidence="6" id="KW-1185">Reference proteome</keyword>
<dbReference type="PROSITE" id="PS51319">
    <property type="entry name" value="TFIIS_N"/>
    <property type="match status" value="1"/>
</dbReference>
<evidence type="ECO:0000313" key="6">
    <source>
        <dbReference type="Proteomes" id="UP000075902"/>
    </source>
</evidence>
<accession>A0A182TFZ7</accession>
<feature type="region of interest" description="Disordered" evidence="3">
    <location>
        <begin position="435"/>
        <end position="488"/>
    </location>
</feature>
<name>A0A182TFZ7_9DIPT</name>
<feature type="compositionally biased region" description="Basic and acidic residues" evidence="3">
    <location>
        <begin position="101"/>
        <end position="111"/>
    </location>
</feature>
<evidence type="ECO:0000313" key="5">
    <source>
        <dbReference type="EnsemblMetazoa" id="AMEC001640-PA"/>
    </source>
</evidence>
<dbReference type="VEuPathDB" id="VectorBase:AMEC001640"/>
<dbReference type="InterPro" id="IPR051037">
    <property type="entry name" value="RNAPII_TF_IWS1"/>
</dbReference>
<dbReference type="Gene3D" id="1.20.930.10">
    <property type="entry name" value="Conserved domain common to transcription factors TFIIS, elongin A, CRSP70"/>
    <property type="match status" value="2"/>
</dbReference>
<protein>
    <recommendedName>
        <fullName evidence="4">TFIIS N-terminal domain-containing protein</fullName>
    </recommendedName>
</protein>
<comment type="similarity">
    <text evidence="1">Belongs to the IWS1 family.</text>
</comment>
<evidence type="ECO:0000256" key="3">
    <source>
        <dbReference type="SAM" id="MobiDB-lite"/>
    </source>
</evidence>
<organism evidence="5 6">
    <name type="scientific">Anopheles melas</name>
    <dbReference type="NCBI Taxonomy" id="34690"/>
    <lineage>
        <taxon>Eukaryota</taxon>
        <taxon>Metazoa</taxon>
        <taxon>Ecdysozoa</taxon>
        <taxon>Arthropoda</taxon>
        <taxon>Hexapoda</taxon>
        <taxon>Insecta</taxon>
        <taxon>Pterygota</taxon>
        <taxon>Neoptera</taxon>
        <taxon>Endopterygota</taxon>
        <taxon>Diptera</taxon>
        <taxon>Nematocera</taxon>
        <taxon>Culicoidea</taxon>
        <taxon>Culicidae</taxon>
        <taxon>Anophelinae</taxon>
        <taxon>Anopheles</taxon>
    </lineage>
</organism>
<dbReference type="PANTHER" id="PTHR46010">
    <property type="entry name" value="PROTEIN IWS1 HOMOLOG"/>
    <property type="match status" value="1"/>
</dbReference>
<dbReference type="EnsemblMetazoa" id="AMEC001640-RA">
    <property type="protein sequence ID" value="AMEC001640-PA"/>
    <property type="gene ID" value="AMEC001640"/>
</dbReference>
<feature type="domain" description="TFIIS N-terminal" evidence="4">
    <location>
        <begin position="347"/>
        <end position="427"/>
    </location>
</feature>
<dbReference type="Pfam" id="PF08711">
    <property type="entry name" value="Med26"/>
    <property type="match status" value="1"/>
</dbReference>
<evidence type="ECO:0000256" key="1">
    <source>
        <dbReference type="ARBA" id="ARBA00037992"/>
    </source>
</evidence>
<keyword evidence="2" id="KW-0539">Nucleus</keyword>
<feature type="compositionally biased region" description="Basic residues" evidence="3">
    <location>
        <begin position="127"/>
        <end position="143"/>
    </location>
</feature>
<dbReference type="Proteomes" id="UP000075902">
    <property type="component" value="Unassembled WGS sequence"/>
</dbReference>
<proteinExistence type="inferred from homology"/>
<dbReference type="InterPro" id="IPR035441">
    <property type="entry name" value="TFIIS/LEDGF_dom_sf"/>
</dbReference>
<dbReference type="STRING" id="34690.A0A182TFZ7"/>
<dbReference type="PANTHER" id="PTHR46010:SF1">
    <property type="entry name" value="PROTEIN IWS1 HOMOLOG"/>
    <property type="match status" value="1"/>
</dbReference>
<feature type="compositionally biased region" description="Basic residues" evidence="3">
    <location>
        <begin position="183"/>
        <end position="197"/>
    </location>
</feature>
<feature type="compositionally biased region" description="Low complexity" evidence="3">
    <location>
        <begin position="198"/>
        <end position="216"/>
    </location>
</feature>
<dbReference type="InterPro" id="IPR017923">
    <property type="entry name" value="TFIIS_N"/>
</dbReference>
<evidence type="ECO:0000256" key="2">
    <source>
        <dbReference type="PROSITE-ProRule" id="PRU00649"/>
    </source>
</evidence>
<comment type="subcellular location">
    <subcellularLocation>
        <location evidence="2">Nucleus</location>
    </subcellularLocation>
</comment>
<sequence length="553" mass="61884">MEANGEPVAVVPQPPNGDEPITTISELEPTVEPKLLPDETAQTVDDAGDGKEQQQQQQQDDAAVPSAPVDSEKEAGATVEETAASEGLEGKMHSPQRNRSGSRDSHTSQPDRRRRRSGSEVSEAGSRKSRSRSRQSRRSRNPRVSHSASVSRSRSRSGSRLSSQRRVRTPSRSRSRSGSGSRSRSRSRSRSQSRSRSRSGSGSRSRSGSGSRSRSSSGKHGKPAKRIIDSDDEEGEEDDPGADNGESKEREEGEEGEPGSGDEGKAKGKQTLIDSDDDGIKDDGSDRGQFMSDFDIMMTKKKEEKSRRRKRNDIDLINDNDDQIAQLLQQMRQAAEHDRQLNVEGKPATKKIAMLKHAMSQLIKKDLQLAFLEHNVLNFPTIDRSYLRQSGIGKAVMYLYKHPNETKVNRDRAGRLIADWCRPIFNLSTDFKAMTREERQQRDLQQMPRKRKPSPDSAASTSKSQKGLPFTEADKGTLRPGDKGWIQRARVPMPSDKEYIVRPKSKIDVDMSSIAKKKLNRYEKHLKKFIDQKRLNSTRRAVDISIEGRKMAL</sequence>
<feature type="compositionally biased region" description="Acidic residues" evidence="3">
    <location>
        <begin position="230"/>
        <end position="241"/>
    </location>
</feature>
<dbReference type="GO" id="GO:0016973">
    <property type="term" value="P:poly(A)+ mRNA export from nucleus"/>
    <property type="evidence" value="ECO:0007669"/>
    <property type="project" value="TreeGrafter"/>
</dbReference>
<feature type="compositionally biased region" description="Basic and acidic residues" evidence="3">
    <location>
        <begin position="472"/>
        <end position="482"/>
    </location>
</feature>
<evidence type="ECO:0000259" key="4">
    <source>
        <dbReference type="PROSITE" id="PS51319"/>
    </source>
</evidence>
<dbReference type="GO" id="GO:0005634">
    <property type="term" value="C:nucleus"/>
    <property type="evidence" value="ECO:0007669"/>
    <property type="project" value="UniProtKB-SubCell"/>
</dbReference>
<reference evidence="6" key="1">
    <citation type="submission" date="2014-01" db="EMBL/GenBank/DDBJ databases">
        <title>The Genome Sequence of Anopheles melas CM1001059_A (V2).</title>
        <authorList>
            <consortium name="The Broad Institute Genomics Platform"/>
            <person name="Neafsey D.E."/>
            <person name="Besansky N."/>
            <person name="Howell P."/>
            <person name="Walton C."/>
            <person name="Young S.K."/>
            <person name="Zeng Q."/>
            <person name="Gargeya S."/>
            <person name="Fitzgerald M."/>
            <person name="Haas B."/>
            <person name="Abouelleil A."/>
            <person name="Allen A.W."/>
            <person name="Alvarado L."/>
            <person name="Arachchi H.M."/>
            <person name="Berlin A.M."/>
            <person name="Chapman S.B."/>
            <person name="Gainer-Dewar J."/>
            <person name="Goldberg J."/>
            <person name="Griggs A."/>
            <person name="Gujja S."/>
            <person name="Hansen M."/>
            <person name="Howarth C."/>
            <person name="Imamovic A."/>
            <person name="Ireland A."/>
            <person name="Larimer J."/>
            <person name="McCowan C."/>
            <person name="Murphy C."/>
            <person name="Pearson M."/>
            <person name="Poon T.W."/>
            <person name="Priest M."/>
            <person name="Roberts A."/>
            <person name="Saif S."/>
            <person name="Shea T."/>
            <person name="Sisk P."/>
            <person name="Sykes S."/>
            <person name="Wortman J."/>
            <person name="Nusbaum C."/>
            <person name="Birren B."/>
        </authorList>
    </citation>
    <scope>NUCLEOTIDE SEQUENCE [LARGE SCALE GENOMIC DNA]</scope>
    <source>
        <strain evidence="6">CM1001059</strain>
    </source>
</reference>
<feature type="compositionally biased region" description="Basic residues" evidence="3">
    <location>
        <begin position="153"/>
        <end position="175"/>
    </location>
</feature>
<reference evidence="5" key="2">
    <citation type="submission" date="2020-05" db="UniProtKB">
        <authorList>
            <consortium name="EnsemblMetazoa"/>
        </authorList>
    </citation>
    <scope>IDENTIFICATION</scope>
    <source>
        <strain evidence="5">CM1001059</strain>
    </source>
</reference>
<dbReference type="AlphaFoldDB" id="A0A182TFZ7"/>
<feature type="region of interest" description="Disordered" evidence="3">
    <location>
        <begin position="1"/>
        <end position="317"/>
    </location>
</feature>